<dbReference type="GO" id="GO:0005737">
    <property type="term" value="C:cytoplasm"/>
    <property type="evidence" value="ECO:0007669"/>
    <property type="project" value="TreeGrafter"/>
</dbReference>
<reference evidence="7" key="1">
    <citation type="submission" date="2022-08" db="EMBL/GenBank/DDBJ databases">
        <authorList>
            <consortium name="DOE Joint Genome Institute"/>
            <person name="Min B."/>
            <person name="Riley R."/>
            <person name="Sierra-Patev S."/>
            <person name="Naranjo-Ortiz M."/>
            <person name="Looney B."/>
            <person name="Konkel Z."/>
            <person name="Slot J.C."/>
            <person name="Sakamoto Y."/>
            <person name="Steenwyk J.L."/>
            <person name="Rokas A."/>
            <person name="Carro J."/>
            <person name="Camarero S."/>
            <person name="Ferreira P."/>
            <person name="Molpeceres G."/>
            <person name="Ruiz-Duenas F.J."/>
            <person name="Serrano A."/>
            <person name="Henrissat B."/>
            <person name="Drula E."/>
            <person name="Hughes K.W."/>
            <person name="Mata J.L."/>
            <person name="Ishikawa N.K."/>
            <person name="Vargas-Isla R."/>
            <person name="Ushijima S."/>
            <person name="Smith C.A."/>
            <person name="Ahrendt S."/>
            <person name="Andreopoulos W."/>
            <person name="He G."/>
            <person name="Labutti K."/>
            <person name="Lipzen A."/>
            <person name="Ng V."/>
            <person name="Sandor L."/>
            <person name="Barry K."/>
            <person name="Martinez A.T."/>
            <person name="Xiao Y."/>
            <person name="Gibbons J.G."/>
            <person name="Terashima K."/>
            <person name="Hibbett D.S."/>
            <person name="Grigoriev I.V."/>
        </authorList>
    </citation>
    <scope>NUCLEOTIDE SEQUENCE</scope>
    <source>
        <strain evidence="7">Sp2 HRB7682 ss15</strain>
    </source>
</reference>
<evidence type="ECO:0000256" key="4">
    <source>
        <dbReference type="PIRNR" id="PIRNR039099"/>
    </source>
</evidence>
<keyword evidence="3 4" id="KW-0833">Ubl conjugation pathway</keyword>
<dbReference type="Gene3D" id="3.40.50.720">
    <property type="entry name" value="NAD(P)-binding Rossmann-like Domain"/>
    <property type="match status" value="2"/>
</dbReference>
<dbReference type="SUPFAM" id="SSF69572">
    <property type="entry name" value="Activating enzymes of the ubiquitin-like proteins"/>
    <property type="match status" value="1"/>
</dbReference>
<evidence type="ECO:0000256" key="1">
    <source>
        <dbReference type="ARBA" id="ARBA00005032"/>
    </source>
</evidence>
<dbReference type="InterPro" id="IPR030667">
    <property type="entry name" value="APP-BP1"/>
</dbReference>
<dbReference type="InterPro" id="IPR045886">
    <property type="entry name" value="ThiF/MoeB/HesA"/>
</dbReference>
<dbReference type="GO" id="GO:0019781">
    <property type="term" value="F:NEDD8 activating enzyme activity"/>
    <property type="evidence" value="ECO:0007669"/>
    <property type="project" value="UniProtKB-UniRule"/>
</dbReference>
<dbReference type="Proteomes" id="UP001150238">
    <property type="component" value="Unassembled WGS sequence"/>
</dbReference>
<reference evidence="7" key="2">
    <citation type="journal article" date="2023" name="Proc. Natl. Acad. Sci. U.S.A.">
        <title>A global phylogenomic analysis of the shiitake genus Lentinula.</title>
        <authorList>
            <person name="Sierra-Patev S."/>
            <person name="Min B."/>
            <person name="Naranjo-Ortiz M."/>
            <person name="Looney B."/>
            <person name="Konkel Z."/>
            <person name="Slot J.C."/>
            <person name="Sakamoto Y."/>
            <person name="Steenwyk J.L."/>
            <person name="Rokas A."/>
            <person name="Carro J."/>
            <person name="Camarero S."/>
            <person name="Ferreira P."/>
            <person name="Molpeceres G."/>
            <person name="Ruiz-Duenas F.J."/>
            <person name="Serrano A."/>
            <person name="Henrissat B."/>
            <person name="Drula E."/>
            <person name="Hughes K.W."/>
            <person name="Mata J.L."/>
            <person name="Ishikawa N.K."/>
            <person name="Vargas-Isla R."/>
            <person name="Ushijima S."/>
            <person name="Smith C.A."/>
            <person name="Donoghue J."/>
            <person name="Ahrendt S."/>
            <person name="Andreopoulos W."/>
            <person name="He G."/>
            <person name="LaButti K."/>
            <person name="Lipzen A."/>
            <person name="Ng V."/>
            <person name="Riley R."/>
            <person name="Sandor L."/>
            <person name="Barry K."/>
            <person name="Martinez A.T."/>
            <person name="Xiao Y."/>
            <person name="Gibbons J.G."/>
            <person name="Terashima K."/>
            <person name="Grigoriev I.V."/>
            <person name="Hibbett D."/>
        </authorList>
    </citation>
    <scope>NUCLEOTIDE SEQUENCE</scope>
    <source>
        <strain evidence="7">Sp2 HRB7682 ss15</strain>
    </source>
</reference>
<evidence type="ECO:0000256" key="5">
    <source>
        <dbReference type="SAM" id="MobiDB-lite"/>
    </source>
</evidence>
<dbReference type="PIRSF" id="PIRSF039099">
    <property type="entry name" value="APP-BP1"/>
    <property type="match status" value="1"/>
</dbReference>
<evidence type="ECO:0000313" key="7">
    <source>
        <dbReference type="EMBL" id="KAJ4474098.1"/>
    </source>
</evidence>
<proteinExistence type="inferred from homology"/>
<protein>
    <recommendedName>
        <fullName evidence="4">NEDD8-activating enzyme E1 regulatory subunit</fullName>
    </recommendedName>
</protein>
<evidence type="ECO:0000256" key="2">
    <source>
        <dbReference type="ARBA" id="ARBA00006868"/>
    </source>
</evidence>
<dbReference type="PANTHER" id="PTHR10953:SF29">
    <property type="entry name" value="NEDD8-ACTIVATING ENZYME E1 REGULATORY SUBUNIT"/>
    <property type="match status" value="1"/>
</dbReference>
<comment type="function">
    <text evidence="4">Regulatory subunit of the dimeric UBA3-ULA1 E1 enzyme.</text>
</comment>
<evidence type="ECO:0000256" key="3">
    <source>
        <dbReference type="ARBA" id="ARBA00022786"/>
    </source>
</evidence>
<comment type="similarity">
    <text evidence="2 4">Belongs to the ubiquitin-activating E1 family. ULA1 subfamily.</text>
</comment>
<evidence type="ECO:0000259" key="6">
    <source>
        <dbReference type="Pfam" id="PF00899"/>
    </source>
</evidence>
<evidence type="ECO:0000313" key="8">
    <source>
        <dbReference type="Proteomes" id="UP001150238"/>
    </source>
</evidence>
<dbReference type="PANTHER" id="PTHR10953">
    <property type="entry name" value="UBIQUITIN-ACTIVATING ENZYME E1"/>
    <property type="match status" value="1"/>
</dbReference>
<accession>A0A9W9A5R9</accession>
<gene>
    <name evidence="7" type="ORF">C8J55DRAFT_518919</name>
</gene>
<dbReference type="AlphaFoldDB" id="A0A9W9A5R9"/>
<dbReference type="InterPro" id="IPR000594">
    <property type="entry name" value="ThiF_NAD_FAD-bd"/>
</dbReference>
<organism evidence="7 8">
    <name type="scientific">Lentinula lateritia</name>
    <dbReference type="NCBI Taxonomy" id="40482"/>
    <lineage>
        <taxon>Eukaryota</taxon>
        <taxon>Fungi</taxon>
        <taxon>Dikarya</taxon>
        <taxon>Basidiomycota</taxon>
        <taxon>Agaricomycotina</taxon>
        <taxon>Agaricomycetes</taxon>
        <taxon>Agaricomycetidae</taxon>
        <taxon>Agaricales</taxon>
        <taxon>Marasmiineae</taxon>
        <taxon>Omphalotaceae</taxon>
        <taxon>Lentinula</taxon>
    </lineage>
</organism>
<dbReference type="InterPro" id="IPR035985">
    <property type="entry name" value="Ubiquitin-activating_enz"/>
</dbReference>
<sequence length="569" mass="62053">MNDSQPLETATTSIQAPSGAPDAKTRRYDRQLRLWAASGQAALESARILVIPATATATSILKNLVLPGLGHFTVMDDKAATGADAGNNFFLDGSKSIGKSRAEEAVKGLMEMNDGVEGVADVRDIDEVLKNDQGWLKSFNIVVAHNVDSDVLDDLAALLWPETHLVVVNSAGFLAEFSVHYREHQVIESHSETSASLRIDQAFPALLDYAMSLPLDTMDITDHAHIPFPVILVRALEEWRREREQVTGPSSGIGSPRTSAEKKAFKERIRAMMRKFDEENFDEAEAQAFKCWTPTVVPGEVRELFTLYSSSKPSSSTSSSFAALISALSQFVQNNPASPQYTSGLLPLTSSLPDMKSSTEEYVKLQKLYRAQSEKEKQVFKDYLSKRQVDVDDVTIDVFLKNSHALKVLKGREWKDINPGSKELLADKLSTNPKEAAIHLALAAARKLRAQGVLPLLDPTSGPNNTPIKGILDQNNLKDLLTAEVRTFLPPGTELPEADWSIISGEIARAPSADLPTTAAFLGGLVAQEVIKMITKQYIPISAGNAASTANEQMGICVIDLVETWTGIL</sequence>
<comment type="pathway">
    <text evidence="1 4">Protein modification; protein neddylation.</text>
</comment>
<feature type="region of interest" description="Disordered" evidence="5">
    <location>
        <begin position="1"/>
        <end position="25"/>
    </location>
</feature>
<name>A0A9W9A5R9_9AGAR</name>
<feature type="domain" description="THIF-type NAD/FAD binding fold" evidence="6">
    <location>
        <begin position="28"/>
        <end position="143"/>
    </location>
</feature>
<dbReference type="EMBL" id="JANVFS010000024">
    <property type="protein sequence ID" value="KAJ4474098.1"/>
    <property type="molecule type" value="Genomic_DNA"/>
</dbReference>
<feature type="compositionally biased region" description="Polar residues" evidence="5">
    <location>
        <begin position="1"/>
        <end position="16"/>
    </location>
</feature>
<dbReference type="GO" id="GO:0045116">
    <property type="term" value="P:protein neddylation"/>
    <property type="evidence" value="ECO:0007669"/>
    <property type="project" value="UniProtKB-UniRule"/>
</dbReference>
<comment type="caution">
    <text evidence="7">The sequence shown here is derived from an EMBL/GenBank/DDBJ whole genome shotgun (WGS) entry which is preliminary data.</text>
</comment>
<dbReference type="Pfam" id="PF00899">
    <property type="entry name" value="ThiF"/>
    <property type="match status" value="1"/>
</dbReference>